<dbReference type="Proteomes" id="UP000596742">
    <property type="component" value="Unassembled WGS sequence"/>
</dbReference>
<keyword evidence="6" id="KW-0472">Membrane</keyword>
<feature type="compositionally biased region" description="Polar residues" evidence="5">
    <location>
        <begin position="571"/>
        <end position="589"/>
    </location>
</feature>
<dbReference type="EMBL" id="UYJE01004469">
    <property type="protein sequence ID" value="VDI28257.1"/>
    <property type="molecule type" value="Genomic_DNA"/>
</dbReference>
<feature type="compositionally biased region" description="Basic and acidic residues" evidence="5">
    <location>
        <begin position="591"/>
        <end position="601"/>
    </location>
</feature>
<keyword evidence="6" id="KW-1133">Transmembrane helix</keyword>
<evidence type="ECO:0000259" key="8">
    <source>
        <dbReference type="PROSITE" id="PS50835"/>
    </source>
</evidence>
<name>A0A8B6E1K3_MYTGA</name>
<dbReference type="InterPro" id="IPR003961">
    <property type="entry name" value="FN3_dom"/>
</dbReference>
<feature type="domain" description="Ig-like" evidence="8">
    <location>
        <begin position="227"/>
        <end position="304"/>
    </location>
</feature>
<dbReference type="InterPro" id="IPR036116">
    <property type="entry name" value="FN3_sf"/>
</dbReference>
<keyword evidence="11" id="KW-1185">Reference proteome</keyword>
<dbReference type="SUPFAM" id="SSF49265">
    <property type="entry name" value="Fibronectin type III"/>
    <property type="match status" value="1"/>
</dbReference>
<evidence type="ECO:0000256" key="7">
    <source>
        <dbReference type="SAM" id="SignalP"/>
    </source>
</evidence>
<keyword evidence="3" id="KW-0325">Glycoprotein</keyword>
<feature type="chain" id="PRO_5032605409" evidence="7">
    <location>
        <begin position="24"/>
        <end position="658"/>
    </location>
</feature>
<evidence type="ECO:0000256" key="1">
    <source>
        <dbReference type="ARBA" id="ARBA00022729"/>
    </source>
</evidence>
<keyword evidence="1 7" id="KW-0732">Signal</keyword>
<dbReference type="InterPro" id="IPR013783">
    <property type="entry name" value="Ig-like_fold"/>
</dbReference>
<dbReference type="InterPro" id="IPR036179">
    <property type="entry name" value="Ig-like_dom_sf"/>
</dbReference>
<dbReference type="SUPFAM" id="SSF48726">
    <property type="entry name" value="Immunoglobulin"/>
    <property type="match status" value="3"/>
</dbReference>
<feature type="compositionally biased region" description="Polar residues" evidence="5">
    <location>
        <begin position="616"/>
        <end position="629"/>
    </location>
</feature>
<feature type="transmembrane region" description="Helical" evidence="6">
    <location>
        <begin position="497"/>
        <end position="521"/>
    </location>
</feature>
<comment type="caution">
    <text evidence="10">The sequence shown here is derived from an EMBL/GenBank/DDBJ whole genome shotgun (WGS) entry which is preliminary data.</text>
</comment>
<reference evidence="10" key="1">
    <citation type="submission" date="2018-11" db="EMBL/GenBank/DDBJ databases">
        <authorList>
            <person name="Alioto T."/>
            <person name="Alioto T."/>
        </authorList>
    </citation>
    <scope>NUCLEOTIDE SEQUENCE</scope>
</reference>
<dbReference type="PROSITE" id="PS50835">
    <property type="entry name" value="IG_LIKE"/>
    <property type="match status" value="3"/>
</dbReference>
<evidence type="ECO:0000256" key="4">
    <source>
        <dbReference type="ARBA" id="ARBA00023319"/>
    </source>
</evidence>
<gene>
    <name evidence="10" type="ORF">MGAL_10B089010</name>
</gene>
<keyword evidence="2" id="KW-1015">Disulfide bond</keyword>
<dbReference type="SMART" id="SM00060">
    <property type="entry name" value="FN3"/>
    <property type="match status" value="1"/>
</dbReference>
<evidence type="ECO:0000256" key="6">
    <source>
        <dbReference type="SAM" id="Phobius"/>
    </source>
</evidence>
<feature type="region of interest" description="Disordered" evidence="5">
    <location>
        <begin position="571"/>
        <end position="658"/>
    </location>
</feature>
<dbReference type="InterPro" id="IPR003599">
    <property type="entry name" value="Ig_sub"/>
</dbReference>
<dbReference type="Gene3D" id="2.60.40.10">
    <property type="entry name" value="Immunoglobulins"/>
    <property type="match status" value="4"/>
</dbReference>
<proteinExistence type="predicted"/>
<keyword evidence="4" id="KW-0393">Immunoglobulin domain</keyword>
<dbReference type="PANTHER" id="PTHR44337">
    <property type="entry name" value="CARCINOEMBRYONIC ANTIGEN-RELATED CELL ADHESION MOLECULE 8"/>
    <property type="match status" value="1"/>
</dbReference>
<evidence type="ECO:0000256" key="3">
    <source>
        <dbReference type="ARBA" id="ARBA00023180"/>
    </source>
</evidence>
<feature type="signal peptide" evidence="7">
    <location>
        <begin position="1"/>
        <end position="23"/>
    </location>
</feature>
<accession>A0A8B6E1K3</accession>
<dbReference type="PROSITE" id="PS50853">
    <property type="entry name" value="FN3"/>
    <property type="match status" value="1"/>
</dbReference>
<evidence type="ECO:0000313" key="11">
    <source>
        <dbReference type="Proteomes" id="UP000596742"/>
    </source>
</evidence>
<dbReference type="PANTHER" id="PTHR44337:SF20">
    <property type="entry name" value="CARCINOEMBRYONIC ANTIGEN-RELATED CELL ADHESION MOLECULE 5-RELATED"/>
    <property type="match status" value="1"/>
</dbReference>
<sequence length="658" mass="72147">MMKMFGVLLSVVIVCIMKGHVSCRNLTASPNYLHGGTQLTLTCDVGDSIVNSTATFRRNLEELGSIQSDINNCYVNSSSTLCPSTCSCDENNNLMIWKYTPSSTPSSDQIFYCDFIGDSGSFTTSTTVKRAVLQLPTISPSTSSYNVTIGGQLPPIKCTEACWPACNVKWTGPNGFSLNGDTLKLANIQKTHSGQYRCRVENVVGYNNIQFITVTVQYGPDTMALDPAYSIIERREGSSIGPLNCSADCEPVCNFEWIYPDGQKKVVGNILPQHILQKKNDGQYKCKASNKIGTDEKIVTVTVTYPPENIRLSPAGNEFVANEFSNFNYVTCLADCVPSCTYQWTGPTSSSTNQLQINSIRRTAAGSYKCTVRNEIGTDVSSNINVIVYTRPTQVNKMTVVCTGSTTASIAWIPDKTVVPGENFTVKYKTNTGQIQLFPFEEPSTRDDIYLLQVDSLAPSTKYTFTLESKNGLGRAESNEYTCTTMAASEESGVSGALIGGVVLISIALLLIIIVIALILLRKFRILTTDLSSPPCGCPNCITTCIQRIARLSKKDEGPYMNTVHTNYVNTTINGPEEGNVNTEVTNDDNGSDKPYDDLVRRTSNSSEKPYDNLHMSPTGTQNDPSSHYANYENVNKMKKKKEKPPPVKQKPKKKLNS</sequence>
<dbReference type="SMART" id="SM00409">
    <property type="entry name" value="IG"/>
    <property type="match status" value="4"/>
</dbReference>
<feature type="domain" description="Ig-like" evidence="8">
    <location>
        <begin position="307"/>
        <end position="385"/>
    </location>
</feature>
<dbReference type="OrthoDB" id="6106774at2759"/>
<dbReference type="InterPro" id="IPR052598">
    <property type="entry name" value="IgSF_CEA-related"/>
</dbReference>
<protein>
    <submittedName>
        <fullName evidence="10">Uncharacterized protein</fullName>
    </submittedName>
</protein>
<keyword evidence="6" id="KW-0812">Transmembrane</keyword>
<evidence type="ECO:0000256" key="5">
    <source>
        <dbReference type="SAM" id="MobiDB-lite"/>
    </source>
</evidence>
<feature type="domain" description="Fibronectin type-III" evidence="9">
    <location>
        <begin position="391"/>
        <end position="488"/>
    </location>
</feature>
<feature type="domain" description="Ig-like" evidence="8">
    <location>
        <begin position="136"/>
        <end position="215"/>
    </location>
</feature>
<organism evidence="10 11">
    <name type="scientific">Mytilus galloprovincialis</name>
    <name type="common">Mediterranean mussel</name>
    <dbReference type="NCBI Taxonomy" id="29158"/>
    <lineage>
        <taxon>Eukaryota</taxon>
        <taxon>Metazoa</taxon>
        <taxon>Spiralia</taxon>
        <taxon>Lophotrochozoa</taxon>
        <taxon>Mollusca</taxon>
        <taxon>Bivalvia</taxon>
        <taxon>Autobranchia</taxon>
        <taxon>Pteriomorphia</taxon>
        <taxon>Mytilida</taxon>
        <taxon>Mytiloidea</taxon>
        <taxon>Mytilidae</taxon>
        <taxon>Mytilinae</taxon>
        <taxon>Mytilus</taxon>
    </lineage>
</organism>
<evidence type="ECO:0000313" key="10">
    <source>
        <dbReference type="EMBL" id="VDI28257.1"/>
    </source>
</evidence>
<evidence type="ECO:0000256" key="2">
    <source>
        <dbReference type="ARBA" id="ARBA00023157"/>
    </source>
</evidence>
<dbReference type="InterPro" id="IPR007110">
    <property type="entry name" value="Ig-like_dom"/>
</dbReference>
<evidence type="ECO:0000259" key="9">
    <source>
        <dbReference type="PROSITE" id="PS50853"/>
    </source>
</evidence>
<dbReference type="AlphaFoldDB" id="A0A8B6E1K3"/>
<dbReference type="CDD" id="cd00063">
    <property type="entry name" value="FN3"/>
    <property type="match status" value="1"/>
</dbReference>